<protein>
    <recommendedName>
        <fullName evidence="1">Haem-binding uptake Tiki superfamily ChaN domain-containing protein</fullName>
    </recommendedName>
</protein>
<organism evidence="2 3">
    <name type="scientific">candidate division TA06 bacterium B3_TA06</name>
    <dbReference type="NCBI Taxonomy" id="2012487"/>
    <lineage>
        <taxon>Bacteria</taxon>
        <taxon>Bacteria division TA06</taxon>
    </lineage>
</organism>
<dbReference type="Gene3D" id="3.40.50.11550">
    <property type="match status" value="1"/>
</dbReference>
<dbReference type="Pfam" id="PF04187">
    <property type="entry name" value="Cofac_haem_bdg"/>
    <property type="match status" value="1"/>
</dbReference>
<gene>
    <name evidence="2" type="ORF">CEE36_09700</name>
</gene>
<sequence>MIVLLSLLFLQPSLPEDITIISATGDTLFFNELADALMDYNVIFVGERHDAKAAHEAELAILTALAGRDSNLVLALEMFEADVEEVLYAYLVGDISEDSFLAASRPWPNYQTDYRPLVEFAKGNKISVVAANVPRRAAAAVAQAGEVSHEVMGVDSVFMPDTFHLDSEEYYERFSATMQAMPHGGPMGKMNVDALYKAQVLKDAVMAASLEPWLDHRILFFCGRFHADHHLGIPYQLHKNHPDFKIAVVALAPASEKLSLKDRSGIADFLWIYSPQPSAKQPAGDPEKN</sequence>
<evidence type="ECO:0000313" key="2">
    <source>
        <dbReference type="EMBL" id="TKJ40199.1"/>
    </source>
</evidence>
<name>A0A532UZ95_UNCT6</name>
<comment type="caution">
    <text evidence="2">The sequence shown here is derived from an EMBL/GenBank/DDBJ whole genome shotgun (WGS) entry which is preliminary data.</text>
</comment>
<proteinExistence type="predicted"/>
<dbReference type="CDD" id="cd14727">
    <property type="entry name" value="ChanN-like"/>
    <property type="match status" value="1"/>
</dbReference>
<dbReference type="SUPFAM" id="SSF159501">
    <property type="entry name" value="EreA/ChaN-like"/>
    <property type="match status" value="1"/>
</dbReference>
<accession>A0A532UZ95</accession>
<dbReference type="Proteomes" id="UP000317778">
    <property type="component" value="Unassembled WGS sequence"/>
</dbReference>
<dbReference type="AlphaFoldDB" id="A0A532UZ95"/>
<reference evidence="2 3" key="1">
    <citation type="submission" date="2017-06" db="EMBL/GenBank/DDBJ databases">
        <title>Novel microbial phyla capable of carbon fixation and sulfur reduction in deep-sea sediments.</title>
        <authorList>
            <person name="Huang J."/>
            <person name="Baker B."/>
            <person name="Wang Y."/>
        </authorList>
    </citation>
    <scope>NUCLEOTIDE SEQUENCE [LARGE SCALE GENOMIC DNA]</scope>
    <source>
        <strain evidence="2">B3_TA06</strain>
    </source>
</reference>
<evidence type="ECO:0000313" key="3">
    <source>
        <dbReference type="Proteomes" id="UP000317778"/>
    </source>
</evidence>
<dbReference type="EMBL" id="NJBO01000019">
    <property type="protein sequence ID" value="TKJ40199.1"/>
    <property type="molecule type" value="Genomic_DNA"/>
</dbReference>
<evidence type="ECO:0000259" key="1">
    <source>
        <dbReference type="Pfam" id="PF04187"/>
    </source>
</evidence>
<dbReference type="InterPro" id="IPR007314">
    <property type="entry name" value="Cofac_haem-bd_dom"/>
</dbReference>
<feature type="domain" description="Haem-binding uptake Tiki superfamily ChaN" evidence="1">
    <location>
        <begin position="34"/>
        <end position="237"/>
    </location>
</feature>